<keyword evidence="3" id="KW-1003">Cell membrane</keyword>
<evidence type="ECO:0000256" key="2">
    <source>
        <dbReference type="ARBA" id="ARBA00005542"/>
    </source>
</evidence>
<protein>
    <submittedName>
        <fullName evidence="8">Uncharacterized protein</fullName>
    </submittedName>
</protein>
<evidence type="ECO:0000256" key="1">
    <source>
        <dbReference type="ARBA" id="ARBA00004651"/>
    </source>
</evidence>
<dbReference type="PANTHER" id="PTHR36561">
    <property type="entry name" value="HAEMOLYSIN-III RELATED-RELATED"/>
    <property type="match status" value="1"/>
</dbReference>
<feature type="transmembrane region" description="Helical" evidence="7">
    <location>
        <begin position="188"/>
        <end position="206"/>
    </location>
</feature>
<dbReference type="Proteomes" id="UP000054408">
    <property type="component" value="Unassembled WGS sequence"/>
</dbReference>
<dbReference type="Pfam" id="PF12036">
    <property type="entry name" value="DUF3522"/>
    <property type="match status" value="1"/>
</dbReference>
<dbReference type="OrthoDB" id="10266771at2759"/>
<organism evidence="8 9">
    <name type="scientific">Thecamonas trahens ATCC 50062</name>
    <dbReference type="NCBI Taxonomy" id="461836"/>
    <lineage>
        <taxon>Eukaryota</taxon>
        <taxon>Apusozoa</taxon>
        <taxon>Apusomonadida</taxon>
        <taxon>Apusomonadidae</taxon>
        <taxon>Thecamonas</taxon>
    </lineage>
</organism>
<reference evidence="8 9" key="1">
    <citation type="submission" date="2010-05" db="EMBL/GenBank/DDBJ databases">
        <title>The Genome Sequence of Thecamonas trahens ATCC 50062.</title>
        <authorList>
            <consortium name="The Broad Institute Genome Sequencing Platform"/>
            <person name="Russ C."/>
            <person name="Cuomo C."/>
            <person name="Shea T."/>
            <person name="Young S.K."/>
            <person name="Zeng Q."/>
            <person name="Koehrsen M."/>
            <person name="Haas B."/>
            <person name="Borodovsky M."/>
            <person name="Guigo R."/>
            <person name="Alvarado L."/>
            <person name="Berlin A."/>
            <person name="Bochicchio J."/>
            <person name="Borenstein D."/>
            <person name="Chapman S."/>
            <person name="Chen Z."/>
            <person name="Freedman E."/>
            <person name="Gellesch M."/>
            <person name="Goldberg J."/>
            <person name="Griggs A."/>
            <person name="Gujja S."/>
            <person name="Heilman E."/>
            <person name="Heiman D."/>
            <person name="Hepburn T."/>
            <person name="Howarth C."/>
            <person name="Jen D."/>
            <person name="Larson L."/>
            <person name="Mehta T."/>
            <person name="Park D."/>
            <person name="Pearson M."/>
            <person name="Roberts A."/>
            <person name="Saif S."/>
            <person name="Shenoy N."/>
            <person name="Sisk P."/>
            <person name="Stolte C."/>
            <person name="Sykes S."/>
            <person name="Thomson T."/>
            <person name="Walk T."/>
            <person name="White J."/>
            <person name="Yandava C."/>
            <person name="Burger G."/>
            <person name="Gray M.W."/>
            <person name="Holland P.W.H."/>
            <person name="King N."/>
            <person name="Lang F.B.F."/>
            <person name="Roger A.J."/>
            <person name="Ruiz-Trillo I."/>
            <person name="Lander E."/>
            <person name="Nusbaum C."/>
        </authorList>
    </citation>
    <scope>NUCLEOTIDE SEQUENCE [LARGE SCALE GENOMIC DNA]</scope>
    <source>
        <strain evidence="8 9">ATCC 50062</strain>
    </source>
</reference>
<dbReference type="GeneID" id="25559953"/>
<sequence>MVLGCKFLPVWLQVVASVLTNAAGLPMVVYLIVRAQSAWAWILVWTAITSGLYHCADTVQAVLFGLSPGQWHRLDNVFAISAFQVLFTLLLFPRRMRVARRDAWTWGLFCWTLVCQEAGPWDITFTILPLATHLIAALVVCFVLTPAAARPQFHPPTLRLGIALVLIAFFFFSRGLDEDNDWIRLNHGLWHVFISLAFYTLVLSRVDAPLPAATTLV</sequence>
<comment type="similarity">
    <text evidence="2">Belongs to the TMEM8 family.</text>
</comment>
<feature type="transmembrane region" description="Helical" evidence="7">
    <location>
        <begin position="127"/>
        <end position="145"/>
    </location>
</feature>
<dbReference type="InterPro" id="IPR021910">
    <property type="entry name" value="NGX6/PGAP6/MYMK"/>
</dbReference>
<evidence type="ECO:0000256" key="4">
    <source>
        <dbReference type="ARBA" id="ARBA00022692"/>
    </source>
</evidence>
<evidence type="ECO:0000256" key="6">
    <source>
        <dbReference type="ARBA" id="ARBA00023136"/>
    </source>
</evidence>
<feature type="transmembrane region" description="Helical" evidence="7">
    <location>
        <begin position="12"/>
        <end position="33"/>
    </location>
</feature>
<dbReference type="AlphaFoldDB" id="A0A0L0D1K1"/>
<name>A0A0L0D1K1_THETB</name>
<dbReference type="GO" id="GO:0005886">
    <property type="term" value="C:plasma membrane"/>
    <property type="evidence" value="ECO:0007669"/>
    <property type="project" value="UniProtKB-SubCell"/>
</dbReference>
<dbReference type="PANTHER" id="PTHR36561:SF2">
    <property type="entry name" value="HAEMOLYSIN-III RELATED"/>
    <property type="match status" value="1"/>
</dbReference>
<evidence type="ECO:0000256" key="5">
    <source>
        <dbReference type="ARBA" id="ARBA00022989"/>
    </source>
</evidence>
<evidence type="ECO:0000313" key="8">
    <source>
        <dbReference type="EMBL" id="KNC46015.1"/>
    </source>
</evidence>
<dbReference type="RefSeq" id="XP_013762995.1">
    <property type="nucleotide sequence ID" value="XM_013907541.1"/>
</dbReference>
<gene>
    <name evidence="8" type="ORF">AMSG_00133</name>
</gene>
<dbReference type="EMBL" id="GL349433">
    <property type="protein sequence ID" value="KNC46015.1"/>
    <property type="molecule type" value="Genomic_DNA"/>
</dbReference>
<evidence type="ECO:0000256" key="7">
    <source>
        <dbReference type="SAM" id="Phobius"/>
    </source>
</evidence>
<feature type="transmembrane region" description="Helical" evidence="7">
    <location>
        <begin position="38"/>
        <end position="56"/>
    </location>
</feature>
<keyword evidence="6 7" id="KW-0472">Membrane</keyword>
<feature type="transmembrane region" description="Helical" evidence="7">
    <location>
        <begin position="157"/>
        <end position="176"/>
    </location>
</feature>
<keyword evidence="4 7" id="KW-0812">Transmembrane</keyword>
<feature type="transmembrane region" description="Helical" evidence="7">
    <location>
        <begin position="76"/>
        <end position="92"/>
    </location>
</feature>
<comment type="subcellular location">
    <subcellularLocation>
        <location evidence="1">Cell membrane</location>
        <topology evidence="1">Multi-pass membrane protein</topology>
    </subcellularLocation>
</comment>
<accession>A0A0L0D1K1</accession>
<keyword evidence="5 7" id="KW-1133">Transmembrane helix</keyword>
<evidence type="ECO:0000313" key="9">
    <source>
        <dbReference type="Proteomes" id="UP000054408"/>
    </source>
</evidence>
<evidence type="ECO:0000256" key="3">
    <source>
        <dbReference type="ARBA" id="ARBA00022475"/>
    </source>
</evidence>
<dbReference type="eggNOG" id="ENOG502RMQY">
    <property type="taxonomic scope" value="Eukaryota"/>
</dbReference>
<keyword evidence="9" id="KW-1185">Reference proteome</keyword>
<dbReference type="OMA" id="WDITFTI"/>
<proteinExistence type="inferred from homology"/>